<dbReference type="EMBL" id="JANTQA010000026">
    <property type="protein sequence ID" value="KAJ3442225.1"/>
    <property type="molecule type" value="Genomic_DNA"/>
</dbReference>
<dbReference type="AlphaFoldDB" id="A0AAV7ZQE9"/>
<name>A0AAV7ZQE9_9EUKA</name>
<dbReference type="PROSITE" id="PS51421">
    <property type="entry name" value="RAS"/>
    <property type="match status" value="1"/>
</dbReference>
<proteinExistence type="inferred from homology"/>
<evidence type="ECO:0000313" key="2">
    <source>
        <dbReference type="EMBL" id="KAJ3442225.1"/>
    </source>
</evidence>
<organism evidence="2 3">
    <name type="scientific">Anaeramoeba flamelloides</name>
    <dbReference type="NCBI Taxonomy" id="1746091"/>
    <lineage>
        <taxon>Eukaryota</taxon>
        <taxon>Metamonada</taxon>
        <taxon>Anaeramoebidae</taxon>
        <taxon>Anaeramoeba</taxon>
    </lineage>
</organism>
<dbReference type="Proteomes" id="UP001146793">
    <property type="component" value="Unassembled WGS sequence"/>
</dbReference>
<dbReference type="InterPro" id="IPR027417">
    <property type="entry name" value="P-loop_NTPase"/>
</dbReference>
<dbReference type="SMART" id="SM00176">
    <property type="entry name" value="RAN"/>
    <property type="match status" value="1"/>
</dbReference>
<dbReference type="PRINTS" id="PR00449">
    <property type="entry name" value="RASTRNSFRMNG"/>
</dbReference>
<dbReference type="InterPro" id="IPR001806">
    <property type="entry name" value="Small_GTPase"/>
</dbReference>
<comment type="similarity">
    <text evidence="1">Belongs to the small GTPase superfamily. Rab family.</text>
</comment>
<dbReference type="SUPFAM" id="SSF52540">
    <property type="entry name" value="P-loop containing nucleoside triphosphate hydrolases"/>
    <property type="match status" value="1"/>
</dbReference>
<dbReference type="PANTHER" id="PTHR47979">
    <property type="entry name" value="DRAB11-RELATED"/>
    <property type="match status" value="1"/>
</dbReference>
<reference evidence="2" key="1">
    <citation type="submission" date="2022-08" db="EMBL/GenBank/DDBJ databases">
        <title>Novel sulphate-reducing endosymbionts in the free-living metamonad Anaeramoeba.</title>
        <authorList>
            <person name="Jerlstrom-Hultqvist J."/>
            <person name="Cepicka I."/>
            <person name="Gallot-Lavallee L."/>
            <person name="Salas-Leiva D."/>
            <person name="Curtis B.A."/>
            <person name="Zahonova K."/>
            <person name="Pipaliya S."/>
            <person name="Dacks J."/>
            <person name="Roger A.J."/>
        </authorList>
    </citation>
    <scope>NUCLEOTIDE SEQUENCE</scope>
    <source>
        <strain evidence="2">Busselton2</strain>
    </source>
</reference>
<dbReference type="PROSITE" id="PS51419">
    <property type="entry name" value="RAB"/>
    <property type="match status" value="1"/>
</dbReference>
<dbReference type="InterPro" id="IPR005225">
    <property type="entry name" value="Small_GTP-bd"/>
</dbReference>
<dbReference type="NCBIfam" id="TIGR00231">
    <property type="entry name" value="small_GTP"/>
    <property type="match status" value="1"/>
</dbReference>
<accession>A0AAV7ZQE9</accession>
<dbReference type="GO" id="GO:0003924">
    <property type="term" value="F:GTPase activity"/>
    <property type="evidence" value="ECO:0007669"/>
    <property type="project" value="InterPro"/>
</dbReference>
<dbReference type="Gene3D" id="3.40.50.300">
    <property type="entry name" value="P-loop containing nucleotide triphosphate hydrolases"/>
    <property type="match status" value="1"/>
</dbReference>
<gene>
    <name evidence="2" type="ORF">M0812_11956</name>
</gene>
<dbReference type="PROSITE" id="PS51420">
    <property type="entry name" value="RHO"/>
    <property type="match status" value="1"/>
</dbReference>
<evidence type="ECO:0000256" key="1">
    <source>
        <dbReference type="ARBA" id="ARBA00006270"/>
    </source>
</evidence>
<comment type="caution">
    <text evidence="2">The sequence shown here is derived from an EMBL/GenBank/DDBJ whole genome shotgun (WGS) entry which is preliminary data.</text>
</comment>
<dbReference type="Pfam" id="PF00071">
    <property type="entry name" value="Ras"/>
    <property type="match status" value="1"/>
</dbReference>
<dbReference type="SMART" id="SM00175">
    <property type="entry name" value="RAB"/>
    <property type="match status" value="1"/>
</dbReference>
<evidence type="ECO:0000313" key="3">
    <source>
        <dbReference type="Proteomes" id="UP001146793"/>
    </source>
</evidence>
<dbReference type="FunFam" id="3.40.50.300:FF:000808">
    <property type="entry name" value="Small GTP-binding protein, putative"/>
    <property type="match status" value="1"/>
</dbReference>
<dbReference type="InterPro" id="IPR050209">
    <property type="entry name" value="Rab_GTPases_membrane_traffic"/>
</dbReference>
<dbReference type="GO" id="GO:0005525">
    <property type="term" value="F:GTP binding"/>
    <property type="evidence" value="ECO:0007669"/>
    <property type="project" value="InterPro"/>
</dbReference>
<dbReference type="SMART" id="SM00173">
    <property type="entry name" value="RAS"/>
    <property type="match status" value="1"/>
</dbReference>
<dbReference type="SMART" id="SM00174">
    <property type="entry name" value="RHO"/>
    <property type="match status" value="1"/>
</dbReference>
<dbReference type="PROSITE" id="PS51417">
    <property type="entry name" value="ARF"/>
    <property type="match status" value="1"/>
</dbReference>
<protein>
    <submittedName>
        <fullName evidence="2">Ras-related protein rab-5b-related</fullName>
    </submittedName>
</protein>
<sequence>MHNSPKKIVLIGDSSVGKSSIVHRYISDVFLSEQEPTIGATFFTKDLKISQEKIKLQIWDTAGQERYAKLTPMYYRNAESALIVFDVNNPETYEKAKLILQDVISNIEHNPVLVLLGNKNDLEIKVDLDEIKKFCKENDLLFFLTSALTGDNVDESFYSIAEKIYSNEKNLIKIKKNIISIEPKKPEKKICC</sequence>